<dbReference type="PANTHER" id="PTHR38786">
    <property type="entry name" value="FLAGELLAR FLIJ PROTEIN"/>
    <property type="match status" value="1"/>
</dbReference>
<feature type="compositionally biased region" description="Low complexity" evidence="9">
    <location>
        <begin position="147"/>
        <end position="162"/>
    </location>
</feature>
<organism evidence="10">
    <name type="scientific">mine drainage metagenome</name>
    <dbReference type="NCBI Taxonomy" id="410659"/>
    <lineage>
        <taxon>unclassified sequences</taxon>
        <taxon>metagenomes</taxon>
        <taxon>ecological metagenomes</taxon>
    </lineage>
</organism>
<keyword evidence="10" id="KW-0966">Cell projection</keyword>
<keyword evidence="6" id="KW-0653">Protein transport</keyword>
<name>A0A1J5QVG1_9ZZZZ</name>
<reference evidence="10" key="1">
    <citation type="submission" date="2016-10" db="EMBL/GenBank/DDBJ databases">
        <title>Sequence of Gallionella enrichment culture.</title>
        <authorList>
            <person name="Poehlein A."/>
            <person name="Muehling M."/>
            <person name="Daniel R."/>
        </authorList>
    </citation>
    <scope>NUCLEOTIDE SEQUENCE</scope>
</reference>
<keyword evidence="10" id="KW-0282">Flagellum</keyword>
<sequence length="162" mass="18467">MPHHNATPQRIEALQTLHAQAAELGQQSALALKQLKAQHEQAMQKHESLLSYAQQYQQHLQAIEAQGGDWSKVRDLRAFIAKVGAALAAQQAEINRLQTLHAEQQQAWASARQREKAYELLLAQQHVFVKARQQRQAQHEMQEWALSPQSQFSTTTQQSTRF</sequence>
<dbReference type="InterPro" id="IPR052570">
    <property type="entry name" value="FliJ"/>
</dbReference>
<evidence type="ECO:0000256" key="8">
    <source>
        <dbReference type="ARBA" id="ARBA00023225"/>
    </source>
</evidence>
<dbReference type="GO" id="GO:0071973">
    <property type="term" value="P:bacterial-type flagellum-dependent cell motility"/>
    <property type="evidence" value="ECO:0007669"/>
    <property type="project" value="InterPro"/>
</dbReference>
<keyword evidence="3" id="KW-1003">Cell membrane</keyword>
<evidence type="ECO:0000256" key="2">
    <source>
        <dbReference type="ARBA" id="ARBA00022448"/>
    </source>
</evidence>
<dbReference type="AlphaFoldDB" id="A0A1J5QVG1"/>
<dbReference type="PANTHER" id="PTHR38786:SF1">
    <property type="entry name" value="FLAGELLAR FLIJ PROTEIN"/>
    <property type="match status" value="1"/>
</dbReference>
<keyword evidence="7" id="KW-0472">Membrane</keyword>
<proteinExistence type="predicted"/>
<evidence type="ECO:0000256" key="7">
    <source>
        <dbReference type="ARBA" id="ARBA00023136"/>
    </source>
</evidence>
<evidence type="ECO:0000256" key="1">
    <source>
        <dbReference type="ARBA" id="ARBA00004413"/>
    </source>
</evidence>
<feature type="region of interest" description="Disordered" evidence="9">
    <location>
        <begin position="140"/>
        <end position="162"/>
    </location>
</feature>
<dbReference type="GO" id="GO:0005886">
    <property type="term" value="C:plasma membrane"/>
    <property type="evidence" value="ECO:0007669"/>
    <property type="project" value="UniProtKB-SubCell"/>
</dbReference>
<evidence type="ECO:0000256" key="3">
    <source>
        <dbReference type="ARBA" id="ARBA00022475"/>
    </source>
</evidence>
<evidence type="ECO:0000256" key="9">
    <source>
        <dbReference type="SAM" id="MobiDB-lite"/>
    </source>
</evidence>
<comment type="subcellular location">
    <subcellularLocation>
        <location evidence="1">Cell membrane</location>
        <topology evidence="1">Peripheral membrane protein</topology>
        <orientation evidence="1">Cytoplasmic side</orientation>
    </subcellularLocation>
</comment>
<evidence type="ECO:0000256" key="5">
    <source>
        <dbReference type="ARBA" id="ARBA00022795"/>
    </source>
</evidence>
<dbReference type="Pfam" id="PF02050">
    <property type="entry name" value="FliJ"/>
    <property type="match status" value="1"/>
</dbReference>
<keyword evidence="4" id="KW-0145">Chemotaxis</keyword>
<dbReference type="GO" id="GO:0044781">
    <property type="term" value="P:bacterial-type flagellum organization"/>
    <property type="evidence" value="ECO:0007669"/>
    <property type="project" value="UniProtKB-KW"/>
</dbReference>
<dbReference type="GO" id="GO:0009288">
    <property type="term" value="C:bacterial-type flagellum"/>
    <property type="evidence" value="ECO:0007669"/>
    <property type="project" value="InterPro"/>
</dbReference>
<dbReference type="InterPro" id="IPR053716">
    <property type="entry name" value="Flag_assembly_chemotaxis_eff"/>
</dbReference>
<gene>
    <name evidence="10" type="ORF">GALL_304730</name>
</gene>
<keyword evidence="5" id="KW-1005">Bacterial flagellum biogenesis</keyword>
<dbReference type="GO" id="GO:0006935">
    <property type="term" value="P:chemotaxis"/>
    <property type="evidence" value="ECO:0007669"/>
    <property type="project" value="UniProtKB-KW"/>
</dbReference>
<evidence type="ECO:0000313" key="10">
    <source>
        <dbReference type="EMBL" id="OIQ87665.1"/>
    </source>
</evidence>
<keyword evidence="10" id="KW-0969">Cilium</keyword>
<comment type="caution">
    <text evidence="10">The sequence shown here is derived from an EMBL/GenBank/DDBJ whole genome shotgun (WGS) entry which is preliminary data.</text>
</comment>
<accession>A0A1J5QVG1</accession>
<keyword evidence="8" id="KW-1006">Bacterial flagellum protein export</keyword>
<evidence type="ECO:0000256" key="6">
    <source>
        <dbReference type="ARBA" id="ARBA00022927"/>
    </source>
</evidence>
<keyword evidence="2" id="KW-0813">Transport</keyword>
<dbReference type="EMBL" id="MLJW01000411">
    <property type="protein sequence ID" value="OIQ87665.1"/>
    <property type="molecule type" value="Genomic_DNA"/>
</dbReference>
<evidence type="ECO:0000256" key="4">
    <source>
        <dbReference type="ARBA" id="ARBA00022500"/>
    </source>
</evidence>
<dbReference type="GO" id="GO:0015031">
    <property type="term" value="P:protein transport"/>
    <property type="evidence" value="ECO:0007669"/>
    <property type="project" value="UniProtKB-KW"/>
</dbReference>
<dbReference type="Gene3D" id="1.10.287.1700">
    <property type="match status" value="1"/>
</dbReference>
<dbReference type="InterPro" id="IPR012823">
    <property type="entry name" value="Flagell_FliJ"/>
</dbReference>
<protein>
    <submittedName>
        <fullName evidence="10">Flagellar biosynthesis chaperone</fullName>
    </submittedName>
</protein>